<protein>
    <submittedName>
        <fullName evidence="2">SPRY domain containing protein</fullName>
    </submittedName>
</protein>
<evidence type="ECO:0000259" key="1">
    <source>
        <dbReference type="PROSITE" id="PS50188"/>
    </source>
</evidence>
<dbReference type="OrthoDB" id="5821166at2759"/>
<dbReference type="AlphaFoldDB" id="A0A077ZNN3"/>
<sequence length="267" mass="29920">MPVSFSFLSRYSMEKEAENENKLRKELYPFAVQMDALIPSQWNPKDKHMFMKLSHGPGKSHKDAAAVRADFSVPVACGLFYFEITIISKGRDGLLNGIECWDKRSYGYHGDDGNSFASSGTGFPYGPTFTTGDVIGCGVNMENRTCFYTKNGINLGLPFFGLNLFPIVGLQTPGEVVEANFGQSPFVYNIMDDILVTIRSCIMDGQISQAISLLEKHFPMVIDNDMQMKHLLMCWQFIEIFSENSYEVIVKGAKASVGLMKMLFFLL</sequence>
<dbReference type="InterPro" id="IPR035782">
    <property type="entry name" value="SPRY_RanBP9/10"/>
</dbReference>
<organism evidence="2 3">
    <name type="scientific">Trichuris trichiura</name>
    <name type="common">Whipworm</name>
    <name type="synonym">Trichocephalus trichiurus</name>
    <dbReference type="NCBI Taxonomy" id="36087"/>
    <lineage>
        <taxon>Eukaryota</taxon>
        <taxon>Metazoa</taxon>
        <taxon>Ecdysozoa</taxon>
        <taxon>Nematoda</taxon>
        <taxon>Enoplea</taxon>
        <taxon>Dorylaimia</taxon>
        <taxon>Trichinellida</taxon>
        <taxon>Trichuridae</taxon>
        <taxon>Trichuris</taxon>
    </lineage>
</organism>
<feature type="domain" description="B30.2/SPRY" evidence="1">
    <location>
        <begin position="1"/>
        <end position="186"/>
    </location>
</feature>
<dbReference type="PROSITE" id="PS50188">
    <property type="entry name" value="B302_SPRY"/>
    <property type="match status" value="1"/>
</dbReference>
<keyword evidence="3" id="KW-1185">Reference proteome</keyword>
<dbReference type="Gene3D" id="2.60.120.920">
    <property type="match status" value="1"/>
</dbReference>
<dbReference type="Proteomes" id="UP000030665">
    <property type="component" value="Unassembled WGS sequence"/>
</dbReference>
<accession>A0A077ZNN3</accession>
<dbReference type="InterPro" id="IPR043136">
    <property type="entry name" value="B30.2/SPRY_sf"/>
</dbReference>
<proteinExistence type="predicted"/>
<evidence type="ECO:0000313" key="3">
    <source>
        <dbReference type="Proteomes" id="UP000030665"/>
    </source>
</evidence>
<dbReference type="InterPro" id="IPR003877">
    <property type="entry name" value="SPRY_dom"/>
</dbReference>
<dbReference type="InterPro" id="IPR001870">
    <property type="entry name" value="B30.2/SPRY"/>
</dbReference>
<reference evidence="2" key="2">
    <citation type="submission" date="2014-03" db="EMBL/GenBank/DDBJ databases">
        <title>The whipworm genome and dual-species transcriptomics of an intimate host-pathogen interaction.</title>
        <authorList>
            <person name="Foth B.J."/>
            <person name="Tsai I.J."/>
            <person name="Reid A.J."/>
            <person name="Bancroft A.J."/>
            <person name="Nichol S."/>
            <person name="Tracey A."/>
            <person name="Holroyd N."/>
            <person name="Cotton J.A."/>
            <person name="Stanley E.J."/>
            <person name="Zarowiecki M."/>
            <person name="Liu J.Z."/>
            <person name="Huckvale T."/>
            <person name="Cooper P.J."/>
            <person name="Grencis R.K."/>
            <person name="Berriman M."/>
        </authorList>
    </citation>
    <scope>NUCLEOTIDE SEQUENCE [LARGE SCALE GENOMIC DNA]</scope>
</reference>
<dbReference type="EMBL" id="HG807002">
    <property type="protein sequence ID" value="CDW60295.1"/>
    <property type="molecule type" value="Genomic_DNA"/>
</dbReference>
<dbReference type="PANTHER" id="PTHR12864">
    <property type="entry name" value="RAN BINDING PROTEIN 9-RELATED"/>
    <property type="match status" value="1"/>
</dbReference>
<evidence type="ECO:0000313" key="2">
    <source>
        <dbReference type="EMBL" id="CDW60295.1"/>
    </source>
</evidence>
<dbReference type="SUPFAM" id="SSF49899">
    <property type="entry name" value="Concanavalin A-like lectins/glucanases"/>
    <property type="match status" value="1"/>
</dbReference>
<name>A0A077ZNN3_TRITR</name>
<dbReference type="CDD" id="cd12909">
    <property type="entry name" value="SPRY_RanBP9_10"/>
    <property type="match status" value="1"/>
</dbReference>
<dbReference type="STRING" id="36087.A0A077ZNN3"/>
<dbReference type="SMART" id="SM00449">
    <property type="entry name" value="SPRY"/>
    <property type="match status" value="1"/>
</dbReference>
<gene>
    <name evidence="2" type="ORF">TTRE_0000866101</name>
</gene>
<reference evidence="2" key="1">
    <citation type="submission" date="2014-01" db="EMBL/GenBank/DDBJ databases">
        <authorList>
            <person name="Aslett M."/>
        </authorList>
    </citation>
    <scope>NUCLEOTIDE SEQUENCE</scope>
</reference>
<dbReference type="InterPro" id="IPR050618">
    <property type="entry name" value="Ubq-SigPath_Reg"/>
</dbReference>
<dbReference type="InterPro" id="IPR013320">
    <property type="entry name" value="ConA-like_dom_sf"/>
</dbReference>
<dbReference type="Pfam" id="PF00622">
    <property type="entry name" value="SPRY"/>
    <property type="match status" value="1"/>
</dbReference>